<evidence type="ECO:0000256" key="1">
    <source>
        <dbReference type="ARBA" id="ARBA00009437"/>
    </source>
</evidence>
<sequence>MDENNISASLNKLRNIDLNLLTVFEAVYLHKGIVNAAKALNLTPSSISQSIQKLRNTFPDPLFIRSGKGITPTAYAKNLHNHISEGLGAIITGLDFSQDIHKTRFITVSCRPHIGCEVLPRIYQELVKANPNYVLKHQDMQDNYDALNQFNADIVIDAKAIYSKSIVGVKIFSEKIVCICHRHHPRITDYLSLENAVQEKFTFLEINDLLLRQQKQSLDMNEFNRNFAFTTYSSLNILNIVAGSELVGFVPESLYEMYKRAYPVKKVQSEFTFGNLDIYLYYNRASKKDKTLMQLINTIITSFSGDNITYLEPPSEATL</sequence>
<dbReference type="PROSITE" id="PS50931">
    <property type="entry name" value="HTH_LYSR"/>
    <property type="match status" value="1"/>
</dbReference>
<dbReference type="Pfam" id="PF03466">
    <property type="entry name" value="LysR_substrate"/>
    <property type="match status" value="1"/>
</dbReference>
<dbReference type="SUPFAM" id="SSF46785">
    <property type="entry name" value="Winged helix' DNA-binding domain"/>
    <property type="match status" value="1"/>
</dbReference>
<keyword evidence="2" id="KW-0805">Transcription regulation</keyword>
<dbReference type="AlphaFoldDB" id="A0A2N5EB91"/>
<dbReference type="EMBL" id="PJZH01000002">
    <property type="protein sequence ID" value="PLR39380.1"/>
    <property type="molecule type" value="Genomic_DNA"/>
</dbReference>
<keyword evidence="3" id="KW-0238">DNA-binding</keyword>
<dbReference type="Gene3D" id="1.10.10.10">
    <property type="entry name" value="Winged helix-like DNA-binding domain superfamily/Winged helix DNA-binding domain"/>
    <property type="match status" value="1"/>
</dbReference>
<evidence type="ECO:0000313" key="6">
    <source>
        <dbReference type="EMBL" id="PLR39380.1"/>
    </source>
</evidence>
<name>A0A2N5EB91_9GAMM</name>
<dbReference type="SUPFAM" id="SSF53850">
    <property type="entry name" value="Periplasmic binding protein-like II"/>
    <property type="match status" value="1"/>
</dbReference>
<dbReference type="OrthoDB" id="6413555at2"/>
<protein>
    <submittedName>
        <fullName evidence="6">LysR family transcriptional regulator</fullName>
    </submittedName>
</protein>
<evidence type="ECO:0000259" key="5">
    <source>
        <dbReference type="PROSITE" id="PS50931"/>
    </source>
</evidence>
<evidence type="ECO:0000256" key="2">
    <source>
        <dbReference type="ARBA" id="ARBA00023015"/>
    </source>
</evidence>
<dbReference type="InterPro" id="IPR050389">
    <property type="entry name" value="LysR-type_TF"/>
</dbReference>
<keyword evidence="7" id="KW-1185">Reference proteome</keyword>
<dbReference type="RefSeq" id="WP_101822778.1">
    <property type="nucleotide sequence ID" value="NZ_PJZH01000002.1"/>
</dbReference>
<comment type="caution">
    <text evidence="6">The sequence shown here is derived from an EMBL/GenBank/DDBJ whole genome shotgun (WGS) entry which is preliminary data.</text>
</comment>
<comment type="similarity">
    <text evidence="1">Belongs to the LysR transcriptional regulatory family.</text>
</comment>
<dbReference type="InterPro" id="IPR036390">
    <property type="entry name" value="WH_DNA-bd_sf"/>
</dbReference>
<dbReference type="Pfam" id="PF00126">
    <property type="entry name" value="HTH_1"/>
    <property type="match status" value="1"/>
</dbReference>
<gene>
    <name evidence="6" type="ORF">CYR32_03935</name>
</gene>
<dbReference type="NCBIfam" id="NF008554">
    <property type="entry name" value="PRK11482.1"/>
    <property type="match status" value="1"/>
</dbReference>
<organism evidence="6 7">
    <name type="scientific">Chimaeribacter coloradensis</name>
    <dbReference type="NCBI Taxonomy" id="2060068"/>
    <lineage>
        <taxon>Bacteria</taxon>
        <taxon>Pseudomonadati</taxon>
        <taxon>Pseudomonadota</taxon>
        <taxon>Gammaproteobacteria</taxon>
        <taxon>Enterobacterales</taxon>
        <taxon>Yersiniaceae</taxon>
        <taxon>Chimaeribacter</taxon>
    </lineage>
</organism>
<proteinExistence type="inferred from homology"/>
<evidence type="ECO:0000256" key="4">
    <source>
        <dbReference type="ARBA" id="ARBA00023163"/>
    </source>
</evidence>
<dbReference type="Proteomes" id="UP000234503">
    <property type="component" value="Unassembled WGS sequence"/>
</dbReference>
<dbReference type="InterPro" id="IPR005119">
    <property type="entry name" value="LysR_subst-bd"/>
</dbReference>
<keyword evidence="4" id="KW-0804">Transcription</keyword>
<dbReference type="PANTHER" id="PTHR30118:SF10">
    <property type="entry name" value="LYSR FAMILY TRANSCRIPTIONAL REGULATOR"/>
    <property type="match status" value="1"/>
</dbReference>
<reference evidence="6 7" key="1">
    <citation type="submission" date="2017-12" db="EMBL/GenBank/DDBJ databases">
        <title>Characterization of six clinical isolates of Enterochimera gen. nov., a novel genus of the Yersiniaciae family and the three species Enterochimera arupensis sp. nov., Enterochimera coloradensis sp. nov, and Enterochimera californica sp. nov.</title>
        <authorList>
            <person name="Rossi A."/>
            <person name="Fisher M."/>
        </authorList>
    </citation>
    <scope>NUCLEOTIDE SEQUENCE [LARGE SCALE GENOMIC DNA]</scope>
    <source>
        <strain evidence="7">2016-Iso4</strain>
    </source>
</reference>
<dbReference type="InterPro" id="IPR000847">
    <property type="entry name" value="LysR_HTH_N"/>
</dbReference>
<evidence type="ECO:0000256" key="3">
    <source>
        <dbReference type="ARBA" id="ARBA00023125"/>
    </source>
</evidence>
<dbReference type="InterPro" id="IPR036388">
    <property type="entry name" value="WH-like_DNA-bd_sf"/>
</dbReference>
<dbReference type="GO" id="GO:0003700">
    <property type="term" value="F:DNA-binding transcription factor activity"/>
    <property type="evidence" value="ECO:0007669"/>
    <property type="project" value="InterPro"/>
</dbReference>
<dbReference type="GO" id="GO:0003677">
    <property type="term" value="F:DNA binding"/>
    <property type="evidence" value="ECO:0007669"/>
    <property type="project" value="UniProtKB-KW"/>
</dbReference>
<dbReference type="PANTHER" id="PTHR30118">
    <property type="entry name" value="HTH-TYPE TRANSCRIPTIONAL REGULATOR LEUO-RELATED"/>
    <property type="match status" value="1"/>
</dbReference>
<dbReference type="Gene3D" id="3.40.190.10">
    <property type="entry name" value="Periplasmic binding protein-like II"/>
    <property type="match status" value="2"/>
</dbReference>
<evidence type="ECO:0000313" key="7">
    <source>
        <dbReference type="Proteomes" id="UP000234503"/>
    </source>
</evidence>
<feature type="domain" description="HTH lysR-type" evidence="5">
    <location>
        <begin position="16"/>
        <end position="73"/>
    </location>
</feature>
<accession>A0A2N5EB91</accession>